<feature type="compositionally biased region" description="Low complexity" evidence="3">
    <location>
        <begin position="465"/>
        <end position="475"/>
    </location>
</feature>
<feature type="compositionally biased region" description="Low complexity" evidence="3">
    <location>
        <begin position="498"/>
        <end position="509"/>
    </location>
</feature>
<dbReference type="PANTHER" id="PTHR46654">
    <property type="entry name" value="E3 UBIQUITIN-PROTEIN LIGASE HECTD3"/>
    <property type="match status" value="1"/>
</dbReference>
<dbReference type="SMART" id="SM00449">
    <property type="entry name" value="SPRY"/>
    <property type="match status" value="1"/>
</dbReference>
<dbReference type="InterPro" id="IPR003877">
    <property type="entry name" value="SPRY_dom"/>
</dbReference>
<dbReference type="SUPFAM" id="SSF56204">
    <property type="entry name" value="Hect, E3 ligase catalytic domain"/>
    <property type="match status" value="1"/>
</dbReference>
<keyword evidence="7" id="KW-1185">Reference proteome</keyword>
<dbReference type="GO" id="GO:0004842">
    <property type="term" value="F:ubiquitin-protein transferase activity"/>
    <property type="evidence" value="ECO:0007669"/>
    <property type="project" value="InterPro"/>
</dbReference>
<feature type="region of interest" description="Disordered" evidence="3">
    <location>
        <begin position="498"/>
        <end position="518"/>
    </location>
</feature>
<dbReference type="PROSITE" id="PS50188">
    <property type="entry name" value="B302_SPRY"/>
    <property type="match status" value="1"/>
</dbReference>
<dbReference type="VEuPathDB" id="AmoebaDB:ACA1_048630"/>
<keyword evidence="6" id="KW-0808">Transferase</keyword>
<dbReference type="EMBL" id="KB008164">
    <property type="protein sequence ID" value="ELR11060.1"/>
    <property type="molecule type" value="Genomic_DNA"/>
</dbReference>
<reference evidence="6 7" key="1">
    <citation type="journal article" date="2013" name="Genome Biol.">
        <title>Genome of Acanthamoeba castellanii highlights extensive lateral gene transfer and early evolution of tyrosine kinase signaling.</title>
        <authorList>
            <person name="Clarke M."/>
            <person name="Lohan A.J."/>
            <person name="Liu B."/>
            <person name="Lagkouvardos I."/>
            <person name="Roy S."/>
            <person name="Zafar N."/>
            <person name="Bertelli C."/>
            <person name="Schilde C."/>
            <person name="Kianianmomeni A."/>
            <person name="Burglin T.R."/>
            <person name="Frech C."/>
            <person name="Turcotte B."/>
            <person name="Kopec K.O."/>
            <person name="Synnott J.M."/>
            <person name="Choo C."/>
            <person name="Paponov I."/>
            <person name="Finkler A."/>
            <person name="Soon Heng Tan C."/>
            <person name="Hutchins A.P."/>
            <person name="Weinmeier T."/>
            <person name="Rattei T."/>
            <person name="Chu J.S."/>
            <person name="Gimenez G."/>
            <person name="Irimia M."/>
            <person name="Rigden D.J."/>
            <person name="Fitzpatrick D.A."/>
            <person name="Lorenzo-Morales J."/>
            <person name="Bateman A."/>
            <person name="Chiu C.H."/>
            <person name="Tang P."/>
            <person name="Hegemann P."/>
            <person name="Fromm H."/>
            <person name="Raoult D."/>
            <person name="Greub G."/>
            <person name="Miranda-Saavedra D."/>
            <person name="Chen N."/>
            <person name="Nash P."/>
            <person name="Ginger M.L."/>
            <person name="Horn M."/>
            <person name="Schaap P."/>
            <person name="Caler L."/>
            <person name="Loftus B."/>
        </authorList>
    </citation>
    <scope>NUCLEOTIDE SEQUENCE [LARGE SCALE GENOMIC DNA]</scope>
    <source>
        <strain evidence="6 7">Neff</strain>
    </source>
</reference>
<dbReference type="KEGG" id="acan:ACA1_048630"/>
<evidence type="ECO:0000256" key="2">
    <source>
        <dbReference type="PROSITE-ProRule" id="PRU00104"/>
    </source>
</evidence>
<organism evidence="6 7">
    <name type="scientific">Acanthamoeba castellanii (strain ATCC 30010 / Neff)</name>
    <dbReference type="NCBI Taxonomy" id="1257118"/>
    <lineage>
        <taxon>Eukaryota</taxon>
        <taxon>Amoebozoa</taxon>
        <taxon>Discosea</taxon>
        <taxon>Longamoebia</taxon>
        <taxon>Centramoebida</taxon>
        <taxon>Acanthamoebidae</taxon>
        <taxon>Acanthamoeba</taxon>
    </lineage>
</organism>
<dbReference type="Gene3D" id="2.60.120.920">
    <property type="match status" value="1"/>
</dbReference>
<feature type="compositionally biased region" description="Low complexity" evidence="3">
    <location>
        <begin position="236"/>
        <end position="247"/>
    </location>
</feature>
<feature type="compositionally biased region" description="Low complexity" evidence="3">
    <location>
        <begin position="3091"/>
        <end position="3109"/>
    </location>
</feature>
<feature type="region of interest" description="Disordered" evidence="3">
    <location>
        <begin position="561"/>
        <end position="625"/>
    </location>
</feature>
<dbReference type="Proteomes" id="UP000011083">
    <property type="component" value="Unassembled WGS sequence"/>
</dbReference>
<dbReference type="InterPro" id="IPR035983">
    <property type="entry name" value="Hect_E3_ubiquitin_ligase"/>
</dbReference>
<feature type="region of interest" description="Disordered" evidence="3">
    <location>
        <begin position="2261"/>
        <end position="2353"/>
    </location>
</feature>
<dbReference type="InterPro" id="IPR001870">
    <property type="entry name" value="B30.2/SPRY"/>
</dbReference>
<dbReference type="InterPro" id="IPR000569">
    <property type="entry name" value="HECT_dom"/>
</dbReference>
<dbReference type="SUPFAM" id="SSF49899">
    <property type="entry name" value="Concanavalin A-like lectins/glucanases"/>
    <property type="match status" value="2"/>
</dbReference>
<feature type="region of interest" description="Disordered" evidence="3">
    <location>
        <begin position="448"/>
        <end position="480"/>
    </location>
</feature>
<evidence type="ECO:0000259" key="4">
    <source>
        <dbReference type="PROSITE" id="PS50188"/>
    </source>
</evidence>
<evidence type="ECO:0000313" key="6">
    <source>
        <dbReference type="EMBL" id="ELR11060.1"/>
    </source>
</evidence>
<dbReference type="Pfam" id="PF13385">
    <property type="entry name" value="Laminin_G_3"/>
    <property type="match status" value="1"/>
</dbReference>
<dbReference type="Gene3D" id="3.30.2160.10">
    <property type="entry name" value="Hect, E3 ligase catalytic domain"/>
    <property type="match status" value="1"/>
</dbReference>
<keyword evidence="1 2" id="KW-0833">Ubl conjugation pathway</keyword>
<feature type="compositionally biased region" description="Basic and acidic residues" evidence="3">
    <location>
        <begin position="1684"/>
        <end position="1717"/>
    </location>
</feature>
<feature type="region of interest" description="Disordered" evidence="3">
    <location>
        <begin position="1051"/>
        <end position="1081"/>
    </location>
</feature>
<dbReference type="PROSITE" id="PS50237">
    <property type="entry name" value="HECT"/>
    <property type="match status" value="1"/>
</dbReference>
<feature type="compositionally biased region" description="Low complexity" evidence="3">
    <location>
        <begin position="1975"/>
        <end position="1997"/>
    </location>
</feature>
<feature type="region of interest" description="Disordered" evidence="3">
    <location>
        <begin position="1684"/>
        <end position="1724"/>
    </location>
</feature>
<feature type="region of interest" description="Disordered" evidence="3">
    <location>
        <begin position="184"/>
        <end position="247"/>
    </location>
</feature>
<feature type="region of interest" description="Disordered" evidence="3">
    <location>
        <begin position="2831"/>
        <end position="2858"/>
    </location>
</feature>
<feature type="region of interest" description="Disordered" evidence="3">
    <location>
        <begin position="2937"/>
        <end position="3037"/>
    </location>
</feature>
<feature type="region of interest" description="Disordered" evidence="3">
    <location>
        <begin position="373"/>
        <end position="410"/>
    </location>
</feature>
<feature type="region of interest" description="Disordered" evidence="3">
    <location>
        <begin position="1970"/>
        <end position="2051"/>
    </location>
</feature>
<dbReference type="InterPro" id="IPR044736">
    <property type="entry name" value="Gid1/RanBPM/SPLA_SPRY"/>
</dbReference>
<feature type="compositionally biased region" description="Low complexity" evidence="3">
    <location>
        <begin position="2937"/>
        <end position="2989"/>
    </location>
</feature>
<feature type="compositionally biased region" description="Low complexity" evidence="3">
    <location>
        <begin position="1051"/>
        <end position="1063"/>
    </location>
</feature>
<feature type="compositionally biased region" description="Basic and acidic residues" evidence="3">
    <location>
        <begin position="303"/>
        <end position="333"/>
    </location>
</feature>
<feature type="compositionally biased region" description="Low complexity" evidence="3">
    <location>
        <begin position="590"/>
        <end position="601"/>
    </location>
</feature>
<feature type="compositionally biased region" description="Acidic residues" evidence="3">
    <location>
        <begin position="2288"/>
        <end position="2297"/>
    </location>
</feature>
<dbReference type="PANTHER" id="PTHR46654:SF1">
    <property type="entry name" value="E3 UBIQUITIN-PROTEIN LIGASE HECTD3"/>
    <property type="match status" value="1"/>
</dbReference>
<dbReference type="CDD" id="cd12885">
    <property type="entry name" value="SPRY_RanBP_like"/>
    <property type="match status" value="1"/>
</dbReference>
<feature type="region of interest" description="Disordered" evidence="3">
    <location>
        <begin position="1745"/>
        <end position="1771"/>
    </location>
</feature>
<dbReference type="SMART" id="SM00119">
    <property type="entry name" value="HECTc"/>
    <property type="match status" value="1"/>
</dbReference>
<dbReference type="SUPFAM" id="SSF49854">
    <property type="entry name" value="Spermadhesin, CUB domain"/>
    <property type="match status" value="1"/>
</dbReference>
<dbReference type="InterPro" id="IPR043136">
    <property type="entry name" value="B30.2/SPRY_sf"/>
</dbReference>
<name>L8GD32_ACACF</name>
<sequence>MGNSQSQQQQHFTANELRALLGKDNQWYRHQQQHPQVAEENLFDDDFVAKQYLHELGSCTHIYKEQDQLLQKRLESYEKGLNLMLSLAVTHNPGFQEKEMRWLKKEMEHLTQSPTNAFASVLDKRLLLLRHYYLALIRFDQRQHYRKRIPAPPAPPTVAGVEQPAAAAATRRVDLTSLLRQRLRQRQAQRASAAAAAAPTGEPQETPATGEAGQSGAEPPGPSSTSGAAQSPPPEVQQQQQQQLEEESVSLAEIGSLIGLMLEEEGQQQQQQQQQQEEEEGQQAVAEAEGTGAVADDDADDEVERKAEEQLRREEERRKAEEGEAARPKRSDQETFVWSLFQGTLDEPLLERVLASLRELPAGEQLLCVDHHDNDFDWSRPPPEAGEQAEQRDADAKDESLAPSTETSKEVREFEESLLCHLVGHLFEIEQQTMADLLHSAAAAAARNSAVEDEAEQPSDKQDVAPATTTPSSHTSEPRHILQKDLLKDVAFSQYQQSRLAAQQQQPQATHEERASAEKEARLRLRNLVHYARTVIGHATRLLDAALDTTARLALLREKEERERLEKEEREKGELEKPEGMDHVEEDGKASSATAAAAATADHQNNQLPPATRRPQGGSAATPAAPVDERVREALVQGIVLRIVRPLATALCLFLDDAPSGGANSRLHQHLASSLLSPLVSLLKSLDAINARADDVSGAEVDYHERENAKLLFKTVDRKKVETPHNYYPNTDEEKVVRIPGATHLCVTFDERCNLEKDRDFLHLYRRPGKQQPIFTPFTGPPNAWPRIPIIVPGDTVCFHFTSDPFNTYWGYRCIVTGLTLESSVVPLWDLERTVSSLVGRCVKHLLVGPALGKAEAALARWLDSDLLAGGLLASAAPADHDVVDLDRLLRVDVSRDKEAERSAADDAEQEAQAAKEGDEELAWLLAEGMAEQGRGAEGAPGYRQLFAQKNRELPDMFDRFGGEVIDEAMRWFVAAALRHLRLVDVARKQERTEDEEKLLSAVWREAKNLRRWVVQEKQRIANEISEIERQKEEQAQAAVAAAANVNVVSGSTSSSSTATGAAEPPAQALSGSASAAVVPEKKPPVDRTTYEYFRDTMVAKLRVLLLHYVKHTPEASPVPVLLRRERRAHARAKALETIHDLVRSLSLLSAKQDVLRIAACAWRSIEGVVASADAAAAQASSRGSHYLSNTSGCGEAVREQLRGSFSSLYQYLTALLVAPGPHPTDIITCGHVLNFWCLNFKPEDHHFLTQTHILDICHDLMTTSGSGENKARRRLRVLGRLAFRYLAIQCLAPGASQADRTAAQQHLLETIVQDLELSISFLHQKRQDLGRVMSSGDIGASEEGDITPDTVAYHKEEKFCYAQLVLFHTVTSQETPANDAFLATSRIMRLLLFVHFAGTPELQRLALRMLRRILPLVDPALFDRSPELLDFVTAGDAGDLIPFGVSPFGNDDDDDGQEKGNGDELPAAGAGVTNALVRHFFGLLGQRLFLDAGEKTGTLRHRLTASHTASFAHNFRDGQVAFMEGEEVLMLLRSLVESSASPPTTSWSALITAAARNALLALPALVEAQRFALIPDLYRRPRPVYHTLAALCLLGGCVEGLRVTSTRELGTLVFYDRRSSQAKLILDSSPDKVIDVYPGKIRAHPEFKINPDRLPLTKDLLDALIIFAKVSDKRDEERRRLKEQKERAEREKKEREAREARERQEREEEEERKRQEAAAAATPPEWTCEMCTLINEINEPAKAAVPSAAAAAEQDKAPGAEEKEEEEEDGLAYADEDILFYQLRSRATKALCKLMTHPANAVLVAEQGGMSTLLSIAVRPTELEEFKSLEQLETRQDRLLELLYQHGVGMDREEVGPQQLSQAELLEHNPFKGQPVNLPSAFDRSSARAVGFIGGQMRTLVGRANPMSLLESVGLARANFAIPNSLPAFYFEIRFVKDESFKGSIEAQLIADESDDDAEIPDDVVAQAATEGESAATKDSAAASPASEVPAPATEPALPPSGSREQPAPQEQPPPPEESEKGKERDERPRGKQQRQGEGKEKGPKGLNIGVGLYREGIPLQGAPGEHNSYAYVGSRGRALHNVGNLRVSGIDSRAYGPTFNVGDVVGCGWDIRGKSLYFTLNGQYLGSAFSNVSGRFCPVVWIRTSGVKVQANFGQEPFLFEFVSTLPEGYLEGMEHMESKAKVMTIQEIKRRTQAEELMLMMGVFPLELCVVALERSRDDITYAANWLLERGYQELDRWAKDTIAVSKREQEEREMKVLLDTQQRGDNHHQRGSGQSTRSESRGAEEDEEEDEEGQQQPYGGDDGNEEEEEEEEWEDEDGEGDEADDDGGSYSEDYNRDASRFLDDELGADTPVQVERRERIVEGMKFEDIVPGIQLRVSPNSIEKYAHIMHTLGRIGVVADTDIDTLRVLLRLANPETASRHYFWFYFYDLEKPEGMYQDPCMDLVSSSTKIKPSAKAPTKSAAWLAMYVRRCVLSLISSWTELDLALLGGPRYLIDLLKLASAEHLASKAKNPTSGGWVGELDVPPLTLPAYNTTKRMPGDGHHTSATAHSGSGSSSSSSSVPEAEMSSLTKLVTEECILHFVQESAHPYENNQDYRKEFHINGASRLIIRFDPRCHMNTDMLSRVAFYRDDQYQDPIAVYRGKMGGNQFQPLIVNGDTVYFRFTTGPVATFWGFKFTVTPLEWRLNDNQALQGLNFELGYWFLELLLEEGPSFVRNVYLVDLYDALVWYIRAAKRSAKGRGIQLLLRVLREINASSEASRKVLLQKVLGLRKKMDAIYSQEVTDSRLLHSAHLQSLVELVAVARLVGDEIHRSSEREFAPPALVAAATSSGDVGKQDKGKEKEEEKEKGEEAATEARAELVEVGEVGRISLRIKKAVYGRNLDKRRSCRNVTRELQDWVDRVGGGQYLWLPPNHQTALPFLSGAPRDRAAAALSPASSYSPSSSLGTAAAAVRPPTTAASPRTAAAAPTTATATSGAAAAPPSSVGGGGEGSSPTPTPTSTPAHTSPEDSPAHSPGHLAAASSASGTEPVSASASAGASYAGAGAASEGRSGAATQQMPIPIRLPSSSSSSSGDLRQSGGSPIFFSTTTSAAASSSPAPLLGSPTTGGGSLASSLSSSAPIVPSNRRLKIWYEIVDHATGTVLEHAWQRTVGSGEQLVVKAELSWFGTVVSVADQVQSLLKRNGRFSRRLLAEAFRFVGGVHGSPAVMLGSNDRRVVVTMSTENDWRESFASNSEVPLAEWTHVVVRCEARQRSVTIFLNGLPDGEHRLSSPAKPNPHPFYLGQPPEGVVKRPAMDGCEAMVEEFEAFLERASKGWGLEALTQVVELVVGLCDETKQDPLVIDSDTIAVAEEDLNRFPAIRNQNLSLEDIRVRFTAVRLFNRQLTVVLPLVDFSQTHLSWSLAHSVCKLTGLIFPSTKVNLWNKILNSTMSRANKPSVTINRPRALRAKEKGDPEGSRSVFGQAYRQLHFLKPEVLRVPGQTFSVTYEGEGGRDAGGLFRDCISHMCADLHSSWVPLFIPCPNAKGFGENQDKWIPNPLSLTSLHLSMYAFVGKLMGIAIRGKHILNLDLPSIVWKQLVGAELTVRDLELIDKHCVNQLEEVRAMTEGTEEERVMFEALDYTWATPAADGKTLLDLCPNGRDLPVRFEDRLDYARKVEAARLNEFREQVENMRKGMATIIPIQLLSLFTWQELELNVCGKNKIDIQLLRENTRYQSGFSDEDEHVQMMWRVLESFTHKQRELFLRFVWGRSRLPLTSLDFQQKFVILSCAQNNDMVLPISHTCFFQLELPRYSADTILREKLLYAITYCRDIDTDFRAAPVDWDADE</sequence>
<dbReference type="Gene3D" id="2.60.120.200">
    <property type="match status" value="1"/>
</dbReference>
<feature type="compositionally biased region" description="Basic and acidic residues" evidence="3">
    <location>
        <begin position="2839"/>
        <end position="2858"/>
    </location>
</feature>
<evidence type="ECO:0000259" key="5">
    <source>
        <dbReference type="PROSITE" id="PS50237"/>
    </source>
</evidence>
<dbReference type="Pfam" id="PF00622">
    <property type="entry name" value="SPRY"/>
    <property type="match status" value="1"/>
</dbReference>
<feature type="domain" description="B30.2/SPRY" evidence="4">
    <location>
        <begin position="1957"/>
        <end position="2160"/>
    </location>
</feature>
<feature type="compositionally biased region" description="Basic and acidic residues" evidence="3">
    <location>
        <begin position="561"/>
        <end position="589"/>
    </location>
</feature>
<feature type="compositionally biased region" description="Basic and acidic residues" evidence="3">
    <location>
        <begin position="2261"/>
        <end position="2272"/>
    </location>
</feature>
<evidence type="ECO:0000256" key="1">
    <source>
        <dbReference type="ARBA" id="ARBA00022786"/>
    </source>
</evidence>
<feature type="compositionally biased region" description="Low complexity" evidence="3">
    <location>
        <begin position="2997"/>
        <end position="3010"/>
    </location>
</feature>
<dbReference type="Gene3D" id="3.30.2410.10">
    <property type="entry name" value="Hect, E3 ligase catalytic domain"/>
    <property type="match status" value="1"/>
</dbReference>
<dbReference type="InterPro" id="IPR035914">
    <property type="entry name" value="Sperma_CUB_dom_sf"/>
</dbReference>
<proteinExistence type="predicted"/>
<feature type="compositionally biased region" description="Low complexity" evidence="3">
    <location>
        <begin position="282"/>
        <end position="294"/>
    </location>
</feature>
<feature type="compositionally biased region" description="Low complexity" evidence="3">
    <location>
        <begin position="2549"/>
        <end position="2565"/>
    </location>
</feature>
<accession>L8GD32</accession>
<feature type="compositionally biased region" description="Basic and acidic residues" evidence="3">
    <location>
        <begin position="389"/>
        <end position="400"/>
    </location>
</feature>
<feature type="compositionally biased region" description="Basic and acidic residues" evidence="3">
    <location>
        <begin position="2019"/>
        <end position="2045"/>
    </location>
</feature>
<feature type="active site" description="Glycyl thioester intermediate" evidence="2">
    <location>
        <position position="3788"/>
    </location>
</feature>
<feature type="compositionally biased region" description="Basic and acidic residues" evidence="3">
    <location>
        <begin position="2337"/>
        <end position="2347"/>
    </location>
</feature>
<feature type="domain" description="HECT" evidence="5">
    <location>
        <begin position="3477"/>
        <end position="3824"/>
    </location>
</feature>
<protein>
    <submittedName>
        <fullName evidence="6">HECTdomain (Ubiquitin-transferase) domain containing protein</fullName>
    </submittedName>
</protein>
<dbReference type="InterPro" id="IPR042469">
    <property type="entry name" value="HECTD3"/>
</dbReference>
<dbReference type="RefSeq" id="XP_004333073.1">
    <property type="nucleotide sequence ID" value="XM_004333025.1"/>
</dbReference>
<feature type="compositionally biased region" description="Low complexity" evidence="3">
    <location>
        <begin position="188"/>
        <end position="198"/>
    </location>
</feature>
<dbReference type="Gene3D" id="3.90.1750.10">
    <property type="entry name" value="Hect, E3 ligase catalytic domains"/>
    <property type="match status" value="1"/>
</dbReference>
<dbReference type="GeneID" id="14911483"/>
<feature type="region of interest" description="Disordered" evidence="3">
    <location>
        <begin position="3066"/>
        <end position="3124"/>
    </location>
</feature>
<evidence type="ECO:0000256" key="3">
    <source>
        <dbReference type="SAM" id="MobiDB-lite"/>
    </source>
</evidence>
<dbReference type="InterPro" id="IPR013320">
    <property type="entry name" value="ConA-like_dom_sf"/>
</dbReference>
<dbReference type="OrthoDB" id="26794at2759"/>
<gene>
    <name evidence="6" type="ORF">ACA1_048630</name>
</gene>
<feature type="region of interest" description="Disordered" evidence="3">
    <location>
        <begin position="2534"/>
        <end position="2570"/>
    </location>
</feature>
<feature type="region of interest" description="Disordered" evidence="3">
    <location>
        <begin position="265"/>
        <end position="333"/>
    </location>
</feature>
<evidence type="ECO:0000313" key="7">
    <source>
        <dbReference type="Proteomes" id="UP000011083"/>
    </source>
</evidence>
<feature type="compositionally biased region" description="Acidic residues" evidence="3">
    <location>
        <begin position="2306"/>
        <end position="2331"/>
    </location>
</feature>
<dbReference type="Pfam" id="PF00632">
    <property type="entry name" value="HECT"/>
    <property type="match status" value="1"/>
</dbReference>